<dbReference type="EMBL" id="FJ074416">
    <property type="protein sequence ID" value="AFG46653.1"/>
    <property type="molecule type" value="Genomic_DNA"/>
</dbReference>
<dbReference type="PANTHER" id="PTHR33122:SF13">
    <property type="entry name" value="BIFUNCTIONAL INHIBITOR_LIPID-TRANSFER PROTEIN_SEED STORAGE 2S ALBUMIN SUPERFAMILY PROTEIN"/>
    <property type="match status" value="1"/>
</dbReference>
<dbReference type="AlphaFoldDB" id="H9VA61"/>
<evidence type="ECO:0000313" key="1">
    <source>
        <dbReference type="EMBL" id="AFG46650.1"/>
    </source>
</evidence>
<dbReference type="InterPro" id="IPR039265">
    <property type="entry name" value="DIR1-like"/>
</dbReference>
<dbReference type="InterPro" id="IPR036312">
    <property type="entry name" value="Bifun_inhib/LTP/seed_sf"/>
</dbReference>
<feature type="non-terminal residue" evidence="5">
    <location>
        <position position="1"/>
    </location>
</feature>
<reference evidence="5" key="1">
    <citation type="submission" date="2008-08" db="EMBL/GenBank/DDBJ databases">
        <title>Nucleotide Diversity and Divergence in the Loblolly Pine Gene Space.</title>
        <authorList>
            <person name="Neale D.B."/>
            <person name="Wegrzyn J.L."/>
            <person name="Lee J.M."/>
            <person name="Eckert A.J."/>
            <person name="Liechty J.D."/>
            <person name="Stevens K.A."/>
            <person name="Langley C.H."/>
        </authorList>
    </citation>
    <scope>NUCLEOTIDE SEQUENCE</scope>
    <source>
        <strain evidence="5">5892</strain>
        <strain evidence="2">5894</strain>
        <strain evidence="1">5896</strain>
        <strain evidence="3">5898</strain>
        <strain evidence="4">5904</strain>
        <tissue evidence="5">Megagametophyte</tissue>
    </source>
</reference>
<dbReference type="PANTHER" id="PTHR33122">
    <property type="entry name" value="LIPID BINDING PROTEIN-RELATED"/>
    <property type="match status" value="1"/>
</dbReference>
<evidence type="ECO:0000313" key="4">
    <source>
        <dbReference type="EMBL" id="AFG46653.1"/>
    </source>
</evidence>
<protein>
    <submittedName>
        <fullName evidence="5">Uncharacterized protein</fullName>
    </submittedName>
</protein>
<evidence type="ECO:0000313" key="5">
    <source>
        <dbReference type="EMBL" id="AFG46654.1"/>
    </source>
</evidence>
<dbReference type="CDD" id="cd00010">
    <property type="entry name" value="AAI_LTSS"/>
    <property type="match status" value="1"/>
</dbReference>
<evidence type="ECO:0000313" key="3">
    <source>
        <dbReference type="EMBL" id="AFG46652.1"/>
    </source>
</evidence>
<name>H9VA61_PINTA</name>
<dbReference type="GO" id="GO:0005504">
    <property type="term" value="F:fatty acid binding"/>
    <property type="evidence" value="ECO:0007669"/>
    <property type="project" value="InterPro"/>
</dbReference>
<dbReference type="EMBL" id="FJ074420">
    <property type="protein sequence ID" value="AFG46650.1"/>
    <property type="molecule type" value="Genomic_DNA"/>
</dbReference>
<dbReference type="EMBL" id="FJ074414">
    <property type="protein sequence ID" value="AFG46651.1"/>
    <property type="molecule type" value="Genomic_DNA"/>
</dbReference>
<dbReference type="SUPFAM" id="SSF47699">
    <property type="entry name" value="Bifunctional inhibitor/lipid-transfer protein/seed storage 2S albumin"/>
    <property type="match status" value="1"/>
</dbReference>
<dbReference type="GO" id="GO:0009627">
    <property type="term" value="P:systemic acquired resistance"/>
    <property type="evidence" value="ECO:0007669"/>
    <property type="project" value="InterPro"/>
</dbReference>
<dbReference type="EMBL" id="FJ074419">
    <property type="protein sequence ID" value="AFG46652.1"/>
    <property type="molecule type" value="Genomic_DNA"/>
</dbReference>
<proteinExistence type="predicted"/>
<gene>
    <name evidence="5" type="ORF">0_4936_01</name>
</gene>
<dbReference type="Gene3D" id="1.10.110.10">
    <property type="entry name" value="Plant lipid-transfer and hydrophobic proteins"/>
    <property type="match status" value="1"/>
</dbReference>
<dbReference type="EMBL" id="FJ074429">
    <property type="protein sequence ID" value="AFG46654.1"/>
    <property type="molecule type" value="Genomic_DNA"/>
</dbReference>
<accession>H9VA61</accession>
<sequence>GDGECGKTSVKTAAVSMVPCVEAASDGNASVPALCCIQVKKLLSFPTCACAIYKYSPPGQQQDELVQRLGINISVAITIPQRCNLSDLLAQQRCGNNTA</sequence>
<evidence type="ECO:0000313" key="2">
    <source>
        <dbReference type="EMBL" id="AFG46651.1"/>
    </source>
</evidence>
<organism evidence="5">
    <name type="scientific">Pinus taeda</name>
    <name type="common">Loblolly pine</name>
    <dbReference type="NCBI Taxonomy" id="3352"/>
    <lineage>
        <taxon>Eukaryota</taxon>
        <taxon>Viridiplantae</taxon>
        <taxon>Streptophyta</taxon>
        <taxon>Embryophyta</taxon>
        <taxon>Tracheophyta</taxon>
        <taxon>Spermatophyta</taxon>
        <taxon>Pinopsida</taxon>
        <taxon>Pinidae</taxon>
        <taxon>Conifers I</taxon>
        <taxon>Pinales</taxon>
        <taxon>Pinaceae</taxon>
        <taxon>Pinus</taxon>
        <taxon>Pinus subgen. Pinus</taxon>
    </lineage>
</organism>